<dbReference type="Proteomes" id="UP000183200">
    <property type="component" value="Unassembled WGS sequence"/>
</dbReference>
<comment type="cofactor">
    <cofactor evidence="1">
        <name>Fe(2+)</name>
        <dbReference type="ChEBI" id="CHEBI:29033"/>
    </cofactor>
</comment>
<organism evidence="2 3">
    <name type="scientific">Pedobacter steynii</name>
    <dbReference type="NCBI Taxonomy" id="430522"/>
    <lineage>
        <taxon>Bacteria</taxon>
        <taxon>Pseudomonadati</taxon>
        <taxon>Bacteroidota</taxon>
        <taxon>Sphingobacteriia</taxon>
        <taxon>Sphingobacteriales</taxon>
        <taxon>Sphingobacteriaceae</taxon>
        <taxon>Pedobacter</taxon>
    </lineage>
</organism>
<dbReference type="SUPFAM" id="SSF51197">
    <property type="entry name" value="Clavaminate synthase-like"/>
    <property type="match status" value="1"/>
</dbReference>
<proteinExistence type="predicted"/>
<dbReference type="Pfam" id="PF05721">
    <property type="entry name" value="PhyH"/>
    <property type="match status" value="1"/>
</dbReference>
<gene>
    <name evidence="2" type="ORF">SAMN05421820_1312</name>
</gene>
<dbReference type="Gene3D" id="2.60.120.620">
    <property type="entry name" value="q2cbj1_9rhob like domain"/>
    <property type="match status" value="1"/>
</dbReference>
<dbReference type="PANTHER" id="PTHR20883">
    <property type="entry name" value="PHYTANOYL-COA DIOXYGENASE DOMAIN CONTAINING 1"/>
    <property type="match status" value="1"/>
</dbReference>
<dbReference type="OrthoDB" id="9791262at2"/>
<dbReference type="RefSeq" id="WP_074613155.1">
    <property type="nucleotide sequence ID" value="NZ_FNGY01000031.1"/>
</dbReference>
<evidence type="ECO:0000313" key="3">
    <source>
        <dbReference type="Proteomes" id="UP000183200"/>
    </source>
</evidence>
<dbReference type="EMBL" id="FNGY01000031">
    <property type="protein sequence ID" value="SDO82122.1"/>
    <property type="molecule type" value="Genomic_DNA"/>
</dbReference>
<dbReference type="InterPro" id="IPR008775">
    <property type="entry name" value="Phytyl_CoA_dOase-like"/>
</dbReference>
<dbReference type="GO" id="GO:0016706">
    <property type="term" value="F:2-oxoglutarate-dependent dioxygenase activity"/>
    <property type="evidence" value="ECO:0007669"/>
    <property type="project" value="UniProtKB-ARBA"/>
</dbReference>
<protein>
    <submittedName>
        <fullName evidence="2">Ectoine hydroxylase</fullName>
    </submittedName>
</protein>
<dbReference type="AlphaFoldDB" id="A0A1H0MNX1"/>
<evidence type="ECO:0000256" key="1">
    <source>
        <dbReference type="ARBA" id="ARBA00001954"/>
    </source>
</evidence>
<sequence>MDLTTAQLDFYNENGYLVIENYLSEKEIEILNLELPKTIEKDSPRIILEDNGTVRSIFAPHFINETYLRLSRLERFVLPSRQLIGNDIYLHQYKINTKKGLKGDWWEWHQDFPYWHIDDGIKEPEMISVMLYLQDTDSSNGALLLIPKTHKLGIVKFADKGPAKGPLKYTDHLKNRDYLSSLNADIKFTIDHDLLKDLAIKNGIVTVSAKKGSILFFHGNLFHASNINLSPFDRDAVLITYNSINNLPTNTENPRPEYLVGSDYSPIQILEPTI</sequence>
<dbReference type="GO" id="GO:0005506">
    <property type="term" value="F:iron ion binding"/>
    <property type="evidence" value="ECO:0007669"/>
    <property type="project" value="UniProtKB-ARBA"/>
</dbReference>
<evidence type="ECO:0000313" key="2">
    <source>
        <dbReference type="EMBL" id="SDO82122.1"/>
    </source>
</evidence>
<dbReference type="PANTHER" id="PTHR20883:SF48">
    <property type="entry name" value="ECTOINE DIOXYGENASE"/>
    <property type="match status" value="1"/>
</dbReference>
<reference evidence="3" key="1">
    <citation type="submission" date="2016-10" db="EMBL/GenBank/DDBJ databases">
        <authorList>
            <person name="Varghese N."/>
            <person name="Submissions S."/>
        </authorList>
    </citation>
    <scope>NUCLEOTIDE SEQUENCE [LARGE SCALE GENOMIC DNA]</scope>
    <source>
        <strain evidence="3">DSM 19110</strain>
    </source>
</reference>
<accession>A0A1H0MNX1</accession>
<name>A0A1H0MNX1_9SPHI</name>
<keyword evidence="3" id="KW-1185">Reference proteome</keyword>